<dbReference type="InterPro" id="IPR036416">
    <property type="entry name" value="Pept_tRNA_hydro_sf"/>
</dbReference>
<keyword evidence="4" id="KW-0694">RNA-binding</keyword>
<sequence>MLPAGRLWLRRVMSGVAAAAELPPPARRWLVAGLGNYGMQGTRHNVGMAVLNQLARRLDVADQWKKERRCCADLAVARVGETELLLLNPRRLMNVNGHSVAQAAKMYTLQAEDVYLVHDELDKPLGKLAMKLGGSARGHNGVRSCINCFSSDAMPRLRVGIGRPTHPEAVERYVLGRFTEAERERLPRLLDEAAELLLSHILQRSPERTDGTKGPRPSAPRAPSTC</sequence>
<evidence type="ECO:0000313" key="9">
    <source>
        <dbReference type="Ensembl" id="ENSOANP00000052687.1"/>
    </source>
</evidence>
<dbReference type="CTD" id="138428"/>
<name>A0A6I8PJY4_ORNAN</name>
<evidence type="ECO:0000256" key="8">
    <source>
        <dbReference type="SAM" id="MobiDB-lite"/>
    </source>
</evidence>
<reference evidence="9" key="3">
    <citation type="submission" date="2025-09" db="UniProtKB">
        <authorList>
            <consortium name="Ensembl"/>
        </authorList>
    </citation>
    <scope>IDENTIFICATION</scope>
    <source>
        <strain evidence="9">Glennie</strain>
    </source>
</reference>
<dbReference type="NCBIfam" id="TIGR00447">
    <property type="entry name" value="pth"/>
    <property type="match status" value="1"/>
</dbReference>
<dbReference type="Gene3D" id="3.40.50.1470">
    <property type="entry name" value="Peptidyl-tRNA hydrolase"/>
    <property type="match status" value="1"/>
</dbReference>
<dbReference type="GO" id="GO:0072344">
    <property type="term" value="P:rescue of stalled ribosome"/>
    <property type="evidence" value="ECO:0007669"/>
    <property type="project" value="Ensembl"/>
</dbReference>
<dbReference type="RefSeq" id="XP_028917958.1">
    <property type="nucleotide sequence ID" value="XM_029062125.2"/>
</dbReference>
<dbReference type="GO" id="GO:0004045">
    <property type="term" value="F:peptidyl-tRNA hydrolase activity"/>
    <property type="evidence" value="ECO:0000318"/>
    <property type="project" value="GO_Central"/>
</dbReference>
<dbReference type="Bgee" id="ENSOANG00000046584">
    <property type="expression patterns" value="Expressed in fibroblast and 7 other cell types or tissues"/>
</dbReference>
<protein>
    <recommendedName>
        <fullName evidence="1">peptidyl-tRNA hydrolase</fullName>
        <ecNumber evidence="1">3.1.1.29</ecNumber>
    </recommendedName>
</protein>
<dbReference type="GO" id="GO:0000049">
    <property type="term" value="F:tRNA binding"/>
    <property type="evidence" value="ECO:0007669"/>
    <property type="project" value="UniProtKB-KW"/>
</dbReference>
<dbReference type="Proteomes" id="UP000002279">
    <property type="component" value="Chromosome 4"/>
</dbReference>
<dbReference type="FunCoup" id="A0A6I8PJY4">
    <property type="interactions" value="65"/>
</dbReference>
<accession>A0A6I8PJY4</accession>
<evidence type="ECO:0000256" key="3">
    <source>
        <dbReference type="ARBA" id="ARBA00022801"/>
    </source>
</evidence>
<evidence type="ECO:0000256" key="4">
    <source>
        <dbReference type="ARBA" id="ARBA00022884"/>
    </source>
</evidence>
<dbReference type="SUPFAM" id="SSF53178">
    <property type="entry name" value="Peptidyl-tRNA hydrolase-like"/>
    <property type="match status" value="1"/>
</dbReference>
<keyword evidence="2" id="KW-0820">tRNA-binding</keyword>
<keyword evidence="10" id="KW-1185">Reference proteome</keyword>
<dbReference type="FunFam" id="3.40.50.1470:FF:000003">
    <property type="entry name" value="Peptidyl-tRNA hydrolase 1 homolog"/>
    <property type="match status" value="1"/>
</dbReference>
<reference evidence="9 10" key="1">
    <citation type="journal article" date="2008" name="Nature">
        <title>Genome analysis of the platypus reveals unique signatures of evolution.</title>
        <authorList>
            <person name="Warren W.C."/>
            <person name="Hillier L.W."/>
            <person name="Marshall Graves J.A."/>
            <person name="Birney E."/>
            <person name="Ponting C.P."/>
            <person name="Grutzner F."/>
            <person name="Belov K."/>
            <person name="Miller W."/>
            <person name="Clarke L."/>
            <person name="Chinwalla A.T."/>
            <person name="Yang S.P."/>
            <person name="Heger A."/>
            <person name="Locke D.P."/>
            <person name="Miethke P."/>
            <person name="Waters P.D."/>
            <person name="Veyrunes F."/>
            <person name="Fulton L."/>
            <person name="Fulton B."/>
            <person name="Graves T."/>
            <person name="Wallis J."/>
            <person name="Puente X.S."/>
            <person name="Lopez-Otin C."/>
            <person name="Ordonez G.R."/>
            <person name="Eichler E.E."/>
            <person name="Chen L."/>
            <person name="Cheng Z."/>
            <person name="Deakin J.E."/>
            <person name="Alsop A."/>
            <person name="Thompson K."/>
            <person name="Kirby P."/>
            <person name="Papenfuss A.T."/>
            <person name="Wakefield M.J."/>
            <person name="Olender T."/>
            <person name="Lancet D."/>
            <person name="Huttley G.A."/>
            <person name="Smit A.F."/>
            <person name="Pask A."/>
            <person name="Temple-Smith P."/>
            <person name="Batzer M.A."/>
            <person name="Walker J.A."/>
            <person name="Konkel M.K."/>
            <person name="Harris R.S."/>
            <person name="Whittington C.M."/>
            <person name="Wong E.S."/>
            <person name="Gemmell N.J."/>
            <person name="Buschiazzo E."/>
            <person name="Vargas Jentzsch I.M."/>
            <person name="Merkel A."/>
            <person name="Schmitz J."/>
            <person name="Zemann A."/>
            <person name="Churakov G."/>
            <person name="Kriegs J.O."/>
            <person name="Brosius J."/>
            <person name="Murchison E.P."/>
            <person name="Sachidanandam R."/>
            <person name="Smith C."/>
            <person name="Hannon G.J."/>
            <person name="Tsend-Ayush E."/>
            <person name="McMillan D."/>
            <person name="Attenborough R."/>
            <person name="Rens W."/>
            <person name="Ferguson-Smith M."/>
            <person name="Lefevre C.M."/>
            <person name="Sharp J.A."/>
            <person name="Nicholas K.R."/>
            <person name="Ray D.A."/>
            <person name="Kube M."/>
            <person name="Reinhardt R."/>
            <person name="Pringle T.H."/>
            <person name="Taylor J."/>
            <person name="Jones R.C."/>
            <person name="Nixon B."/>
            <person name="Dacheux J.L."/>
            <person name="Niwa H."/>
            <person name="Sekita Y."/>
            <person name="Huang X."/>
            <person name="Stark A."/>
            <person name="Kheradpour P."/>
            <person name="Kellis M."/>
            <person name="Flicek P."/>
            <person name="Chen Y."/>
            <person name="Webber C."/>
            <person name="Hardison R."/>
            <person name="Nelson J."/>
            <person name="Hallsworth-Pepin K."/>
            <person name="Delehaunty K."/>
            <person name="Markovic C."/>
            <person name="Minx P."/>
            <person name="Feng Y."/>
            <person name="Kremitzki C."/>
            <person name="Mitreva M."/>
            <person name="Glasscock J."/>
            <person name="Wylie T."/>
            <person name="Wohldmann P."/>
            <person name="Thiru P."/>
            <person name="Nhan M.N."/>
            <person name="Pohl C.S."/>
            <person name="Smith S.M."/>
            <person name="Hou S."/>
            <person name="Nefedov M."/>
            <person name="de Jong P.J."/>
            <person name="Renfree M.B."/>
            <person name="Mardis E.R."/>
            <person name="Wilson R.K."/>
        </authorList>
    </citation>
    <scope>NUCLEOTIDE SEQUENCE [LARGE SCALE GENOMIC DNA]</scope>
    <source>
        <strain evidence="9 10">Glennie</strain>
    </source>
</reference>
<evidence type="ECO:0000256" key="6">
    <source>
        <dbReference type="ARBA" id="ARBA00052122"/>
    </source>
</evidence>
<dbReference type="Pfam" id="PF01195">
    <property type="entry name" value="Pept_tRNA_hydro"/>
    <property type="match status" value="1"/>
</dbReference>
<keyword evidence="3" id="KW-0378">Hydrolase</keyword>
<feature type="region of interest" description="Disordered" evidence="8">
    <location>
        <begin position="201"/>
        <end position="226"/>
    </location>
</feature>
<comment type="catalytic activity">
    <reaction evidence="6">
        <text>an N-acyl-L-alpha-aminoacyl-tRNA + H2O = an N-acyl-L-amino acid + a tRNA + H(+)</text>
        <dbReference type="Rhea" id="RHEA:54448"/>
        <dbReference type="Rhea" id="RHEA-COMP:10123"/>
        <dbReference type="Rhea" id="RHEA-COMP:13883"/>
        <dbReference type="ChEBI" id="CHEBI:15377"/>
        <dbReference type="ChEBI" id="CHEBI:15378"/>
        <dbReference type="ChEBI" id="CHEBI:59874"/>
        <dbReference type="ChEBI" id="CHEBI:78442"/>
        <dbReference type="ChEBI" id="CHEBI:138191"/>
        <dbReference type="EC" id="3.1.1.29"/>
    </reaction>
    <physiologicalReaction direction="left-to-right" evidence="6">
        <dbReference type="Rhea" id="RHEA:54449"/>
    </physiologicalReaction>
</comment>
<dbReference type="PROSITE" id="PS01196">
    <property type="entry name" value="PEPT_TRNA_HYDROL_2"/>
    <property type="match status" value="1"/>
</dbReference>
<comment type="function">
    <text evidence="7">Peptidyl-tRNA hydrolase that cleaves nascent chains-tRNAs that are not stably fixed in the P-site of 60S ribosome-nascent chain complexes. Acts downstream of the ribosome-associated quality control (RQC) pathway to release non-ubiquitinated nascent chains from 60S and 80S ribosome-nascent chain complexes. Does not act on ubiquitinated nascent chains, which are cleaved by ANKZF1 for degradation.</text>
</comment>
<dbReference type="GeneTree" id="ENSGT00390000004247"/>
<dbReference type="Ensembl" id="ENSOANT00000064165.1">
    <property type="protein sequence ID" value="ENSOANP00000052687.1"/>
    <property type="gene ID" value="ENSOANG00000046584.1"/>
</dbReference>
<evidence type="ECO:0000256" key="1">
    <source>
        <dbReference type="ARBA" id="ARBA00013260"/>
    </source>
</evidence>
<dbReference type="KEGG" id="oaa:103169912"/>
<dbReference type="PANTHER" id="PTHR17224:SF1">
    <property type="entry name" value="PEPTIDYL-TRNA HYDROLASE"/>
    <property type="match status" value="1"/>
</dbReference>
<reference evidence="9" key="2">
    <citation type="submission" date="2025-08" db="UniProtKB">
        <authorList>
            <consortium name="Ensembl"/>
        </authorList>
    </citation>
    <scope>IDENTIFICATION</scope>
    <source>
        <strain evidence="9">Glennie</strain>
    </source>
</reference>
<dbReference type="OMA" id="PNTYMNL"/>
<dbReference type="InParanoid" id="A0A6I8PJY4"/>
<organism evidence="9 10">
    <name type="scientific">Ornithorhynchus anatinus</name>
    <name type="common">Duckbill platypus</name>
    <dbReference type="NCBI Taxonomy" id="9258"/>
    <lineage>
        <taxon>Eukaryota</taxon>
        <taxon>Metazoa</taxon>
        <taxon>Chordata</taxon>
        <taxon>Craniata</taxon>
        <taxon>Vertebrata</taxon>
        <taxon>Euteleostomi</taxon>
        <taxon>Mammalia</taxon>
        <taxon>Monotremata</taxon>
        <taxon>Ornithorhynchidae</taxon>
        <taxon>Ornithorhynchus</taxon>
    </lineage>
</organism>
<proteinExistence type="inferred from homology"/>
<gene>
    <name evidence="9" type="primary">PTRH1</name>
</gene>
<dbReference type="InterPro" id="IPR001328">
    <property type="entry name" value="Pept_tRNA_hydro"/>
</dbReference>
<evidence type="ECO:0000256" key="2">
    <source>
        <dbReference type="ARBA" id="ARBA00022555"/>
    </source>
</evidence>
<comment type="similarity">
    <text evidence="5">Belongs to the PTH family.</text>
</comment>
<evidence type="ECO:0000256" key="7">
    <source>
        <dbReference type="ARBA" id="ARBA00053438"/>
    </source>
</evidence>
<dbReference type="AlphaFoldDB" id="A0A6I8PJY4"/>
<dbReference type="GeneID" id="103169912"/>
<evidence type="ECO:0000313" key="10">
    <source>
        <dbReference type="Proteomes" id="UP000002279"/>
    </source>
</evidence>
<dbReference type="EC" id="3.1.1.29" evidence="1"/>
<dbReference type="CDD" id="cd00462">
    <property type="entry name" value="PTH"/>
    <property type="match status" value="1"/>
</dbReference>
<evidence type="ECO:0000256" key="5">
    <source>
        <dbReference type="ARBA" id="ARBA00038063"/>
    </source>
</evidence>
<dbReference type="InterPro" id="IPR018171">
    <property type="entry name" value="Pept_tRNA_hydro_CS"/>
</dbReference>
<dbReference type="PANTHER" id="PTHR17224">
    <property type="entry name" value="PEPTIDYL-TRNA HYDROLASE"/>
    <property type="match status" value="1"/>
</dbReference>
<dbReference type="OrthoDB" id="1711136at2759"/>